<dbReference type="PANTHER" id="PTHR19359:SF146">
    <property type="entry name" value="B5, PUTATIVE-RELATED"/>
    <property type="match status" value="1"/>
</dbReference>
<keyword evidence="3" id="KW-0408">Iron</keyword>
<feature type="region of interest" description="Disordered" evidence="5">
    <location>
        <begin position="155"/>
        <end position="228"/>
    </location>
</feature>
<proteinExistence type="inferred from homology"/>
<dbReference type="AlphaFoldDB" id="K3WN30"/>
<dbReference type="GO" id="GO:0016020">
    <property type="term" value="C:membrane"/>
    <property type="evidence" value="ECO:0007669"/>
    <property type="project" value="TreeGrafter"/>
</dbReference>
<dbReference type="GO" id="GO:0020037">
    <property type="term" value="F:heme binding"/>
    <property type="evidence" value="ECO:0007669"/>
    <property type="project" value="TreeGrafter"/>
</dbReference>
<dbReference type="eggNOG" id="KOG0537">
    <property type="taxonomic scope" value="Eukaryota"/>
</dbReference>
<evidence type="ECO:0000256" key="3">
    <source>
        <dbReference type="ARBA" id="ARBA00023004"/>
    </source>
</evidence>
<feature type="domain" description="Cytochrome b5 heme-binding" evidence="6">
    <location>
        <begin position="243"/>
        <end position="311"/>
    </location>
</feature>
<dbReference type="SUPFAM" id="SSF55856">
    <property type="entry name" value="Cytochrome b5-like heme/steroid binding domain"/>
    <property type="match status" value="1"/>
</dbReference>
<protein>
    <recommendedName>
        <fullName evidence="6">Cytochrome b5 heme-binding domain-containing protein</fullName>
    </recommendedName>
</protein>
<dbReference type="PROSITE" id="PS50255">
    <property type="entry name" value="CYTOCHROME_B5_2"/>
    <property type="match status" value="1"/>
</dbReference>
<evidence type="ECO:0000256" key="2">
    <source>
        <dbReference type="ARBA" id="ARBA00022723"/>
    </source>
</evidence>
<dbReference type="SMART" id="SM01117">
    <property type="entry name" value="Cyt-b5"/>
    <property type="match status" value="1"/>
</dbReference>
<feature type="region of interest" description="Disordered" evidence="5">
    <location>
        <begin position="109"/>
        <end position="131"/>
    </location>
</feature>
<sequence>MGACYPKCMNQDFDDGRILPGMRARRPEQRPKASAKISSGDGYNYDCEYSSECVDLEQIGGDYTSSSTMRMNATLDLEELALEDGGSDDGFEHPPKSIVVDYEEANDDVAADGVSSRRQSKNNNNGKTVDCAPDACAPMEKFLYLQNPADELFELDTPTSSVSTPLTPGRRRSSRKSSIGNSKDNNSSSELTTPRRGKSIIFANDQLVEKPTTKEPISPSTQTEISEDSELRCSRAPKLCLCEVKLHKTKASCWLVANNEVYDVTGIMDVHPGGVRSILRKAGGPDCTQDMKFHTKKARKMLEKCFIGKLQPCGEDDDASTAGNCSIM</sequence>
<reference evidence="8" key="2">
    <citation type="submission" date="2010-04" db="EMBL/GenBank/DDBJ databases">
        <authorList>
            <person name="Buell R."/>
            <person name="Hamilton J."/>
            <person name="Hostetler J."/>
        </authorList>
    </citation>
    <scope>NUCLEOTIDE SEQUENCE [LARGE SCALE GENOMIC DNA]</scope>
    <source>
        <strain evidence="8">DAOM:BR144</strain>
    </source>
</reference>
<dbReference type="Gene3D" id="3.10.120.10">
    <property type="entry name" value="Cytochrome b5-like heme/steroid binding domain"/>
    <property type="match status" value="1"/>
</dbReference>
<dbReference type="PANTHER" id="PTHR19359">
    <property type="entry name" value="CYTOCHROME B5"/>
    <property type="match status" value="1"/>
</dbReference>
<evidence type="ECO:0000256" key="5">
    <source>
        <dbReference type="SAM" id="MobiDB-lite"/>
    </source>
</evidence>
<evidence type="ECO:0000313" key="8">
    <source>
        <dbReference type="Proteomes" id="UP000019132"/>
    </source>
</evidence>
<evidence type="ECO:0000256" key="1">
    <source>
        <dbReference type="ARBA" id="ARBA00022617"/>
    </source>
</evidence>
<dbReference type="InterPro" id="IPR001199">
    <property type="entry name" value="Cyt_B5-like_heme/steroid-bd"/>
</dbReference>
<accession>K3WN30</accession>
<dbReference type="InterPro" id="IPR036400">
    <property type="entry name" value="Cyt_B5-like_heme/steroid_sf"/>
</dbReference>
<keyword evidence="8" id="KW-1185">Reference proteome</keyword>
<dbReference type="InParanoid" id="K3WN30"/>
<dbReference type="InterPro" id="IPR050668">
    <property type="entry name" value="Cytochrome_b5"/>
</dbReference>
<name>K3WN30_GLOUD</name>
<dbReference type="GO" id="GO:0046872">
    <property type="term" value="F:metal ion binding"/>
    <property type="evidence" value="ECO:0007669"/>
    <property type="project" value="UniProtKB-KW"/>
</dbReference>
<dbReference type="HOGENOM" id="CLU_053625_0_0_1"/>
<keyword evidence="2" id="KW-0479">Metal-binding</keyword>
<keyword evidence="1" id="KW-0349">Heme</keyword>
<dbReference type="EMBL" id="GL376604">
    <property type="status" value="NOT_ANNOTATED_CDS"/>
    <property type="molecule type" value="Genomic_DNA"/>
</dbReference>
<organism evidence="7 8">
    <name type="scientific">Globisporangium ultimum (strain ATCC 200006 / CBS 805.95 / DAOM BR144)</name>
    <name type="common">Pythium ultimum</name>
    <dbReference type="NCBI Taxonomy" id="431595"/>
    <lineage>
        <taxon>Eukaryota</taxon>
        <taxon>Sar</taxon>
        <taxon>Stramenopiles</taxon>
        <taxon>Oomycota</taxon>
        <taxon>Peronosporomycetes</taxon>
        <taxon>Pythiales</taxon>
        <taxon>Pythiaceae</taxon>
        <taxon>Globisporangium</taxon>
    </lineage>
</organism>
<evidence type="ECO:0000256" key="4">
    <source>
        <dbReference type="ARBA" id="ARBA00038168"/>
    </source>
</evidence>
<evidence type="ECO:0000259" key="6">
    <source>
        <dbReference type="PROSITE" id="PS50255"/>
    </source>
</evidence>
<comment type="similarity">
    <text evidence="4">Belongs to the cytochrome b5 family.</text>
</comment>
<dbReference type="EnsemblProtists" id="PYU1_T006372">
    <property type="protein sequence ID" value="PYU1_T006372"/>
    <property type="gene ID" value="PYU1_G006360"/>
</dbReference>
<feature type="compositionally biased region" description="Polar residues" evidence="5">
    <location>
        <begin position="179"/>
        <end position="192"/>
    </location>
</feature>
<dbReference type="Proteomes" id="UP000019132">
    <property type="component" value="Unassembled WGS sequence"/>
</dbReference>
<dbReference type="VEuPathDB" id="FungiDB:PYU1_G006360"/>
<dbReference type="STRING" id="431595.K3WN30"/>
<reference evidence="8" key="1">
    <citation type="journal article" date="2010" name="Genome Biol.">
        <title>Genome sequence of the necrotrophic plant pathogen Pythium ultimum reveals original pathogenicity mechanisms and effector repertoire.</title>
        <authorList>
            <person name="Levesque C.A."/>
            <person name="Brouwer H."/>
            <person name="Cano L."/>
            <person name="Hamilton J.P."/>
            <person name="Holt C."/>
            <person name="Huitema E."/>
            <person name="Raffaele S."/>
            <person name="Robideau G.P."/>
            <person name="Thines M."/>
            <person name="Win J."/>
            <person name="Zerillo M.M."/>
            <person name="Beakes G.W."/>
            <person name="Boore J.L."/>
            <person name="Busam D."/>
            <person name="Dumas B."/>
            <person name="Ferriera S."/>
            <person name="Fuerstenberg S.I."/>
            <person name="Gachon C.M."/>
            <person name="Gaulin E."/>
            <person name="Govers F."/>
            <person name="Grenville-Briggs L."/>
            <person name="Horner N."/>
            <person name="Hostetler J."/>
            <person name="Jiang R.H."/>
            <person name="Johnson J."/>
            <person name="Krajaejun T."/>
            <person name="Lin H."/>
            <person name="Meijer H.J."/>
            <person name="Moore B."/>
            <person name="Morris P."/>
            <person name="Phuntmart V."/>
            <person name="Puiu D."/>
            <person name="Shetty J."/>
            <person name="Stajich J.E."/>
            <person name="Tripathy S."/>
            <person name="Wawra S."/>
            <person name="van West P."/>
            <person name="Whitty B.R."/>
            <person name="Coutinho P.M."/>
            <person name="Henrissat B."/>
            <person name="Martin F."/>
            <person name="Thomas P.D."/>
            <person name="Tyler B.M."/>
            <person name="De Vries R.P."/>
            <person name="Kamoun S."/>
            <person name="Yandell M."/>
            <person name="Tisserat N."/>
            <person name="Buell C.R."/>
        </authorList>
    </citation>
    <scope>NUCLEOTIDE SEQUENCE</scope>
    <source>
        <strain evidence="8">DAOM:BR144</strain>
    </source>
</reference>
<feature type="compositionally biased region" description="Low complexity" evidence="5">
    <location>
        <begin position="157"/>
        <end position="168"/>
    </location>
</feature>
<dbReference type="PRINTS" id="PR00363">
    <property type="entry name" value="CYTOCHROMEB5"/>
</dbReference>
<evidence type="ECO:0000313" key="7">
    <source>
        <dbReference type="EnsemblProtists" id="PYU1_T006372"/>
    </source>
</evidence>
<reference evidence="7" key="3">
    <citation type="submission" date="2015-02" db="UniProtKB">
        <authorList>
            <consortium name="EnsemblProtists"/>
        </authorList>
    </citation>
    <scope>IDENTIFICATION</scope>
    <source>
        <strain evidence="7">DAOM BR144</strain>
    </source>
</reference>
<dbReference type="Pfam" id="PF00173">
    <property type="entry name" value="Cyt-b5"/>
    <property type="match status" value="1"/>
</dbReference>